<protein>
    <submittedName>
        <fullName evidence="1">Uncharacterized protein</fullName>
    </submittedName>
</protein>
<proteinExistence type="predicted"/>
<comment type="caution">
    <text evidence="1">The sequence shown here is derived from an EMBL/GenBank/DDBJ whole genome shotgun (WGS) entry which is preliminary data.</text>
</comment>
<name>X1GRB4_9ZZZZ</name>
<dbReference type="EMBL" id="BARU01010011">
    <property type="protein sequence ID" value="GAH44149.1"/>
    <property type="molecule type" value="Genomic_DNA"/>
</dbReference>
<evidence type="ECO:0000313" key="1">
    <source>
        <dbReference type="EMBL" id="GAH44149.1"/>
    </source>
</evidence>
<gene>
    <name evidence="1" type="ORF">S03H2_19197</name>
</gene>
<sequence length="109" mass="12947">MPKRSYPMNLRELKQFYPTKDSKTKTVLIHREYPTSFRYHKKNMQLDEQTGGRGHYDLVVLNPKFIASHTIDEVIAKDYTKCCKDKKHHLLAAVEFKLIIKPFFHIILN</sequence>
<accession>X1GRB4</accession>
<reference evidence="1" key="1">
    <citation type="journal article" date="2014" name="Front. Microbiol.">
        <title>High frequency of phylogenetically diverse reductive dehalogenase-homologous genes in deep subseafloor sedimentary metagenomes.</title>
        <authorList>
            <person name="Kawai M."/>
            <person name="Futagami T."/>
            <person name="Toyoda A."/>
            <person name="Takaki Y."/>
            <person name="Nishi S."/>
            <person name="Hori S."/>
            <person name="Arai W."/>
            <person name="Tsubouchi T."/>
            <person name="Morono Y."/>
            <person name="Uchiyama I."/>
            <person name="Ito T."/>
            <person name="Fujiyama A."/>
            <person name="Inagaki F."/>
            <person name="Takami H."/>
        </authorList>
    </citation>
    <scope>NUCLEOTIDE SEQUENCE</scope>
    <source>
        <strain evidence="1">Expedition CK06-06</strain>
    </source>
</reference>
<organism evidence="1">
    <name type="scientific">marine sediment metagenome</name>
    <dbReference type="NCBI Taxonomy" id="412755"/>
    <lineage>
        <taxon>unclassified sequences</taxon>
        <taxon>metagenomes</taxon>
        <taxon>ecological metagenomes</taxon>
    </lineage>
</organism>
<dbReference type="AlphaFoldDB" id="X1GRB4"/>